<name>A0A1J1JH87_PLAAG</name>
<dbReference type="EMBL" id="LO018304">
    <property type="protein sequence ID" value="CUM60838.1"/>
    <property type="molecule type" value="Genomic_DNA"/>
</dbReference>
<sequence>MRSEILEQLQPWLDAHKRLTWKPIVEDGDGGITASKFSGQPWLDEQESYPICGCCQTPMALLLQLNLNEIPPELANQFGQGLLQLFYCLKCSSYAPFEENKLVRIVEPNQYSPQPPVHGGLGGVKDRLPAKTIIGWKQLADYPDGVELEEWGLIFNDYYTEEMIRIECPDFGIIIDIPDDSEIEDDLFSMVVTGDKLSGYPDWVQDVEYPNCPECQRRMQFVFQIDSNDNLPIMFGDMGCGHITQCTEHKHILTFSWACY</sequence>
<evidence type="ECO:0008006" key="2">
    <source>
        <dbReference type="Google" id="ProtNLM"/>
    </source>
</evidence>
<dbReference type="RefSeq" id="WP_235751005.1">
    <property type="nucleotide sequence ID" value="NZ_JBIIEP010000001.1"/>
</dbReference>
<dbReference type="Pfam" id="PF09234">
    <property type="entry name" value="DUF1963"/>
    <property type="match status" value="1"/>
</dbReference>
<gene>
    <name evidence="1" type="ORF">PLAM_2872</name>
</gene>
<dbReference type="AlphaFoldDB" id="A0A1J1JH87"/>
<dbReference type="PANTHER" id="PTHR36436:SF6">
    <property type="entry name" value="SLL5081 PROTEIN"/>
    <property type="match status" value="1"/>
</dbReference>
<evidence type="ECO:0000313" key="1">
    <source>
        <dbReference type="EMBL" id="CUM60838.1"/>
    </source>
</evidence>
<proteinExistence type="predicted"/>
<dbReference type="SUPFAM" id="SSF103032">
    <property type="entry name" value="Hypothetical protein YwqG"/>
    <property type="match status" value="1"/>
</dbReference>
<accession>A0A1J1JH87</accession>
<protein>
    <recommendedName>
        <fullName evidence="2">DUF1963 domain-containing protein</fullName>
    </recommendedName>
</protein>
<dbReference type="InterPro" id="IPR035948">
    <property type="entry name" value="YwqG-like_sf"/>
</dbReference>
<dbReference type="PANTHER" id="PTHR36436">
    <property type="entry name" value="SLL5081 PROTEIN"/>
    <property type="match status" value="1"/>
</dbReference>
<organism evidence="1">
    <name type="scientific">Planktothrix agardhii</name>
    <name type="common">Oscillatoria agardhii</name>
    <dbReference type="NCBI Taxonomy" id="1160"/>
    <lineage>
        <taxon>Bacteria</taxon>
        <taxon>Bacillati</taxon>
        <taxon>Cyanobacteriota</taxon>
        <taxon>Cyanophyceae</taxon>
        <taxon>Oscillatoriophycideae</taxon>
        <taxon>Oscillatoriales</taxon>
        <taxon>Microcoleaceae</taxon>
        <taxon>Planktothrix</taxon>
    </lineage>
</organism>
<dbReference type="InterPro" id="IPR015315">
    <property type="entry name" value="DUF1963"/>
</dbReference>
<dbReference type="Gene3D" id="2.30.320.10">
    <property type="entry name" value="YwqG-like"/>
    <property type="match status" value="1"/>
</dbReference>
<reference evidence="1" key="1">
    <citation type="submission" date="2015-09" db="EMBL/GenBank/DDBJ databases">
        <authorList>
            <person name="Jackson K.R."/>
            <person name="Lunt B.L."/>
            <person name="Fisher J.N.B."/>
            <person name="Gardner A.V."/>
            <person name="Bailey M.E."/>
            <person name="Deus L.M."/>
            <person name="Earl A.S."/>
            <person name="Gibby P.D."/>
            <person name="Hartmann K.A."/>
            <person name="Liu J.E."/>
            <person name="Manci A.M."/>
            <person name="Nielsen D.A."/>
            <person name="Solomon M.B."/>
            <person name="Breakwell D.P."/>
            <person name="Burnett S.H."/>
            <person name="Grose J.H."/>
        </authorList>
    </citation>
    <scope>NUCLEOTIDE SEQUENCE</scope>
    <source>
        <strain evidence="1">7805</strain>
    </source>
</reference>